<sequence>MSCESNRLESEMQNSTKENYSNKRKAENLSDQTLELSENQSVVPETDESNVSEVIEVQKLEINNNIRSFNANSRDRERTVMQKFFDKLSLLHS</sequence>
<dbReference type="Proteomes" id="UP000215335">
    <property type="component" value="Unassembled WGS sequence"/>
</dbReference>
<feature type="compositionally biased region" description="Basic and acidic residues" evidence="1">
    <location>
        <begin position="1"/>
        <end position="10"/>
    </location>
</feature>
<feature type="compositionally biased region" description="Polar residues" evidence="1">
    <location>
        <begin position="29"/>
        <end position="43"/>
    </location>
</feature>
<evidence type="ECO:0000313" key="2">
    <source>
        <dbReference type="EMBL" id="OXU27862.1"/>
    </source>
</evidence>
<keyword evidence="3" id="KW-1185">Reference proteome</keyword>
<reference evidence="2 3" key="1">
    <citation type="journal article" date="2017" name="Curr. Biol.">
        <title>The Evolution of Venom by Co-option of Single-Copy Genes.</title>
        <authorList>
            <person name="Martinson E.O."/>
            <person name="Mrinalini"/>
            <person name="Kelkar Y.D."/>
            <person name="Chang C.H."/>
            <person name="Werren J.H."/>
        </authorList>
    </citation>
    <scope>NUCLEOTIDE SEQUENCE [LARGE SCALE GENOMIC DNA]</scope>
    <source>
        <strain evidence="2 3">Alberta</strain>
        <tissue evidence="2">Whole body</tissue>
    </source>
</reference>
<name>A0A232FB76_9HYME</name>
<protein>
    <submittedName>
        <fullName evidence="2">Uncharacterized protein</fullName>
    </submittedName>
</protein>
<dbReference type="AlphaFoldDB" id="A0A232FB76"/>
<organism evidence="2 3">
    <name type="scientific">Trichomalopsis sarcophagae</name>
    <dbReference type="NCBI Taxonomy" id="543379"/>
    <lineage>
        <taxon>Eukaryota</taxon>
        <taxon>Metazoa</taxon>
        <taxon>Ecdysozoa</taxon>
        <taxon>Arthropoda</taxon>
        <taxon>Hexapoda</taxon>
        <taxon>Insecta</taxon>
        <taxon>Pterygota</taxon>
        <taxon>Neoptera</taxon>
        <taxon>Endopterygota</taxon>
        <taxon>Hymenoptera</taxon>
        <taxon>Apocrita</taxon>
        <taxon>Proctotrupomorpha</taxon>
        <taxon>Chalcidoidea</taxon>
        <taxon>Pteromalidae</taxon>
        <taxon>Pteromalinae</taxon>
        <taxon>Trichomalopsis</taxon>
    </lineage>
</organism>
<proteinExistence type="predicted"/>
<comment type="caution">
    <text evidence="2">The sequence shown here is derived from an EMBL/GenBank/DDBJ whole genome shotgun (WGS) entry which is preliminary data.</text>
</comment>
<feature type="region of interest" description="Disordered" evidence="1">
    <location>
        <begin position="1"/>
        <end position="50"/>
    </location>
</feature>
<accession>A0A232FB76</accession>
<gene>
    <name evidence="2" type="ORF">TSAR_005622</name>
</gene>
<evidence type="ECO:0000256" key="1">
    <source>
        <dbReference type="SAM" id="MobiDB-lite"/>
    </source>
</evidence>
<dbReference type="EMBL" id="NNAY01000527">
    <property type="protein sequence ID" value="OXU27862.1"/>
    <property type="molecule type" value="Genomic_DNA"/>
</dbReference>
<evidence type="ECO:0000313" key="3">
    <source>
        <dbReference type="Proteomes" id="UP000215335"/>
    </source>
</evidence>